<evidence type="ECO:0000313" key="3">
    <source>
        <dbReference type="EMBL" id="RKO93731.1"/>
    </source>
</evidence>
<evidence type="ECO:0000256" key="2">
    <source>
        <dbReference type="SAM" id="SignalP"/>
    </source>
</evidence>
<dbReference type="AlphaFoldDB" id="A0A4P9WL32"/>
<gene>
    <name evidence="3" type="ORF">BDK51DRAFT_43881</name>
</gene>
<feature type="chain" id="PRO_5020754077" evidence="2">
    <location>
        <begin position="22"/>
        <end position="514"/>
    </location>
</feature>
<feature type="signal peptide" evidence="2">
    <location>
        <begin position="1"/>
        <end position="21"/>
    </location>
</feature>
<evidence type="ECO:0000313" key="4">
    <source>
        <dbReference type="Proteomes" id="UP000269721"/>
    </source>
</evidence>
<evidence type="ECO:0000256" key="1">
    <source>
        <dbReference type="SAM" id="MobiDB-lite"/>
    </source>
</evidence>
<protein>
    <submittedName>
        <fullName evidence="3">Uncharacterized protein</fullName>
    </submittedName>
</protein>
<organism evidence="3 4">
    <name type="scientific">Blyttiomyces helicus</name>
    <dbReference type="NCBI Taxonomy" id="388810"/>
    <lineage>
        <taxon>Eukaryota</taxon>
        <taxon>Fungi</taxon>
        <taxon>Fungi incertae sedis</taxon>
        <taxon>Chytridiomycota</taxon>
        <taxon>Chytridiomycota incertae sedis</taxon>
        <taxon>Chytridiomycetes</taxon>
        <taxon>Chytridiomycetes incertae sedis</taxon>
        <taxon>Blyttiomyces</taxon>
    </lineage>
</organism>
<dbReference type="EMBL" id="KZ994133">
    <property type="protein sequence ID" value="RKO93731.1"/>
    <property type="molecule type" value="Genomic_DNA"/>
</dbReference>
<sequence length="514" mass="55249">MRAASNHFFPLLAILLPLTAARSTDAVLGLSFYEVAAGKALGPAIPQIGAPRGQLPVFQLPKQSNETSWVGSLIGYGNGCNATKPALPSPNMSVVALFNGQDTSTACNLTTAVAKTLASSHSIVAFIVSLASLDGPEASELALTVYAYPNRQIAGFLTDSGGQQLLNTFLSLLLNVTQFLDGNMHPLPPTASIGVEVTPVPPNANGQNNPNSPDGPYYYDPGPEFIGFGTTQGKITLALFFAAFIWIIPTAAVRVRNSSTPFTLQGKWQAFRIIEEESPESYTPPHASITEVASPRPPSPNDRRSKRTISGGRSKGLKISGGLLSKSDCVLLLCPEAAPSEVRTIHQAATQYPMPMASSFNAFQCHKETRLNNPSRPMRMKSGHIFHVRRRPLAHGDTYDVRVVPAGVQAIPGRSATLPTSRSTLQYNLPNRYSTFCWVICSCQGWSSCAEARRVPIGAFLPLEGYVQEYVTCAKSDGYPSLRPGDRIVVATLGRHISKAARLPSCLVSIPYLR</sequence>
<proteinExistence type="predicted"/>
<keyword evidence="4" id="KW-1185">Reference proteome</keyword>
<accession>A0A4P9WL32</accession>
<feature type="region of interest" description="Disordered" evidence="1">
    <location>
        <begin position="279"/>
        <end position="314"/>
    </location>
</feature>
<reference evidence="4" key="1">
    <citation type="journal article" date="2018" name="Nat. Microbiol.">
        <title>Leveraging single-cell genomics to expand the fungal tree of life.</title>
        <authorList>
            <person name="Ahrendt S.R."/>
            <person name="Quandt C.A."/>
            <person name="Ciobanu D."/>
            <person name="Clum A."/>
            <person name="Salamov A."/>
            <person name="Andreopoulos B."/>
            <person name="Cheng J.F."/>
            <person name="Woyke T."/>
            <person name="Pelin A."/>
            <person name="Henrissat B."/>
            <person name="Reynolds N.K."/>
            <person name="Benny G.L."/>
            <person name="Smith M.E."/>
            <person name="James T.Y."/>
            <person name="Grigoriev I.V."/>
        </authorList>
    </citation>
    <scope>NUCLEOTIDE SEQUENCE [LARGE SCALE GENOMIC DNA]</scope>
</reference>
<keyword evidence="2" id="KW-0732">Signal</keyword>
<dbReference type="Proteomes" id="UP000269721">
    <property type="component" value="Unassembled WGS sequence"/>
</dbReference>
<name>A0A4P9WL32_9FUNG</name>